<dbReference type="Proteomes" id="UP000325081">
    <property type="component" value="Unassembled WGS sequence"/>
</dbReference>
<protein>
    <submittedName>
        <fullName evidence="1">Pentatricopeptide repeat-containing protein</fullName>
    </submittedName>
</protein>
<dbReference type="GO" id="GO:0009451">
    <property type="term" value="P:RNA modification"/>
    <property type="evidence" value="ECO:0007669"/>
    <property type="project" value="InterPro"/>
</dbReference>
<dbReference type="InterPro" id="IPR011990">
    <property type="entry name" value="TPR-like_helical_dom_sf"/>
</dbReference>
<accession>A0A5A7NYU2</accession>
<name>A0A5A7NYU2_STRAF</name>
<dbReference type="Gene3D" id="1.25.40.10">
    <property type="entry name" value="Tetratricopeptide repeat domain"/>
    <property type="match status" value="1"/>
</dbReference>
<gene>
    <name evidence="1" type="ORF">STAS_01334</name>
</gene>
<comment type="caution">
    <text evidence="1">The sequence shown here is derived from an EMBL/GenBank/DDBJ whole genome shotgun (WGS) entry which is preliminary data.</text>
</comment>
<evidence type="ECO:0000313" key="2">
    <source>
        <dbReference type="Proteomes" id="UP000325081"/>
    </source>
</evidence>
<reference evidence="2" key="1">
    <citation type="journal article" date="2019" name="Curr. Biol.">
        <title>Genome Sequence of Striga asiatica Provides Insight into the Evolution of Plant Parasitism.</title>
        <authorList>
            <person name="Yoshida S."/>
            <person name="Kim S."/>
            <person name="Wafula E.K."/>
            <person name="Tanskanen J."/>
            <person name="Kim Y.M."/>
            <person name="Honaas L."/>
            <person name="Yang Z."/>
            <person name="Spallek T."/>
            <person name="Conn C.E."/>
            <person name="Ichihashi Y."/>
            <person name="Cheong K."/>
            <person name="Cui S."/>
            <person name="Der J.P."/>
            <person name="Gundlach H."/>
            <person name="Jiao Y."/>
            <person name="Hori C."/>
            <person name="Ishida J.K."/>
            <person name="Kasahara H."/>
            <person name="Kiba T."/>
            <person name="Kim M.S."/>
            <person name="Koo N."/>
            <person name="Laohavisit A."/>
            <person name="Lee Y.H."/>
            <person name="Lumba S."/>
            <person name="McCourt P."/>
            <person name="Mortimer J.C."/>
            <person name="Mutuku J.M."/>
            <person name="Nomura T."/>
            <person name="Sasaki-Sekimoto Y."/>
            <person name="Seto Y."/>
            <person name="Wang Y."/>
            <person name="Wakatake T."/>
            <person name="Sakakibara H."/>
            <person name="Demura T."/>
            <person name="Yamaguchi S."/>
            <person name="Yoneyama K."/>
            <person name="Manabe R.I."/>
            <person name="Nelson D.C."/>
            <person name="Schulman A.H."/>
            <person name="Timko M.P."/>
            <person name="dePamphilis C.W."/>
            <person name="Choi D."/>
            <person name="Shirasu K."/>
        </authorList>
    </citation>
    <scope>NUCLEOTIDE SEQUENCE [LARGE SCALE GENOMIC DNA]</scope>
    <source>
        <strain evidence="2">cv. UVA1</strain>
    </source>
</reference>
<keyword evidence="2" id="KW-1185">Reference proteome</keyword>
<dbReference type="PANTHER" id="PTHR47926:SF359">
    <property type="entry name" value="PENTACOTRIPEPTIDE-REPEAT REGION OF PRORP DOMAIN-CONTAINING PROTEIN"/>
    <property type="match status" value="1"/>
</dbReference>
<dbReference type="PANTHER" id="PTHR47926">
    <property type="entry name" value="PENTATRICOPEPTIDE REPEAT-CONTAINING PROTEIN"/>
    <property type="match status" value="1"/>
</dbReference>
<dbReference type="GO" id="GO:0003723">
    <property type="term" value="F:RNA binding"/>
    <property type="evidence" value="ECO:0007669"/>
    <property type="project" value="InterPro"/>
</dbReference>
<organism evidence="1 2">
    <name type="scientific">Striga asiatica</name>
    <name type="common">Asiatic witchweed</name>
    <name type="synonym">Buchnera asiatica</name>
    <dbReference type="NCBI Taxonomy" id="4170"/>
    <lineage>
        <taxon>Eukaryota</taxon>
        <taxon>Viridiplantae</taxon>
        <taxon>Streptophyta</taxon>
        <taxon>Embryophyta</taxon>
        <taxon>Tracheophyta</taxon>
        <taxon>Spermatophyta</taxon>
        <taxon>Magnoliopsida</taxon>
        <taxon>eudicotyledons</taxon>
        <taxon>Gunneridae</taxon>
        <taxon>Pentapetalae</taxon>
        <taxon>asterids</taxon>
        <taxon>lamiids</taxon>
        <taxon>Lamiales</taxon>
        <taxon>Orobanchaceae</taxon>
        <taxon>Buchnereae</taxon>
        <taxon>Striga</taxon>
    </lineage>
</organism>
<dbReference type="InterPro" id="IPR046960">
    <property type="entry name" value="PPR_At4g14850-like_plant"/>
</dbReference>
<dbReference type="EMBL" id="BKCP01000447">
    <property type="protein sequence ID" value="GER25729.1"/>
    <property type="molecule type" value="Genomic_DNA"/>
</dbReference>
<proteinExistence type="predicted"/>
<dbReference type="OrthoDB" id="1436350at2759"/>
<dbReference type="AlphaFoldDB" id="A0A5A7NYU2"/>
<evidence type="ECO:0000313" key="1">
    <source>
        <dbReference type="EMBL" id="GER25729.1"/>
    </source>
</evidence>
<sequence>MKYISLVSSLVDMYAECCVVDTAREVFDSIPKRDFIVCSSILALRQKALALFYDMQNSQVELDKAIMVSMLSSCSVFGALETEIPIFITYKLQRLSFKIIFVAVHYSFSEIA</sequence>